<protein>
    <submittedName>
        <fullName evidence="1">Uncharacterized protein</fullName>
    </submittedName>
</protein>
<reference evidence="1 2" key="1">
    <citation type="submission" date="2013-02" db="EMBL/GenBank/DDBJ databases">
        <authorList>
            <person name="Harkins D.M."/>
            <person name="Durkin A.S."/>
            <person name="Brinkac L.M."/>
            <person name="Haft D.H."/>
            <person name="Selengut J.D."/>
            <person name="Sanka R."/>
            <person name="DePew J."/>
            <person name="Purushe J."/>
            <person name="Picardeau M."/>
            <person name="Werts C."/>
            <person name="Goarant C."/>
            <person name="Vinetz J.M."/>
            <person name="Sutton G.G."/>
            <person name="Nierman W.C."/>
            <person name="Fouts D.E."/>
        </authorList>
    </citation>
    <scope>NUCLEOTIDE SEQUENCE [LARGE SCALE GENOMIC DNA]</scope>
    <source>
        <strain evidence="1 2">200703203</strain>
    </source>
</reference>
<evidence type="ECO:0000313" key="2">
    <source>
        <dbReference type="Proteomes" id="UP000012220"/>
    </source>
</evidence>
<gene>
    <name evidence="1" type="ORF">LEP1GSC115_3977</name>
</gene>
<dbReference type="EMBL" id="AHNY02000219">
    <property type="protein sequence ID" value="EMY23896.1"/>
    <property type="molecule type" value="Genomic_DNA"/>
</dbReference>
<dbReference type="AlphaFoldDB" id="N1UJ30"/>
<organism evidence="1 2">
    <name type="scientific">Leptospira interrogans serovar Australis str. 200703203</name>
    <dbReference type="NCBI Taxonomy" id="1085541"/>
    <lineage>
        <taxon>Bacteria</taxon>
        <taxon>Pseudomonadati</taxon>
        <taxon>Spirochaetota</taxon>
        <taxon>Spirochaetia</taxon>
        <taxon>Leptospirales</taxon>
        <taxon>Leptospiraceae</taxon>
        <taxon>Leptospira</taxon>
    </lineage>
</organism>
<evidence type="ECO:0000313" key="1">
    <source>
        <dbReference type="EMBL" id="EMY23896.1"/>
    </source>
</evidence>
<name>N1UJ30_LEPIR</name>
<accession>N1UJ30</accession>
<dbReference type="BioCyc" id="LINT1085541:G11IQ-4451-MONOMER"/>
<comment type="caution">
    <text evidence="1">The sequence shown here is derived from an EMBL/GenBank/DDBJ whole genome shotgun (WGS) entry which is preliminary data.</text>
</comment>
<proteinExistence type="predicted"/>
<dbReference type="Proteomes" id="UP000012220">
    <property type="component" value="Unassembled WGS sequence"/>
</dbReference>
<sequence length="41" mass="4744">MEEGNADLRKVYEEIIKFGVILDDLSLLKVTYNPEDSKTKE</sequence>